<dbReference type="AlphaFoldDB" id="A0A371GTU8"/>
<reference evidence="3" key="1">
    <citation type="submission" date="2018-05" db="EMBL/GenBank/DDBJ databases">
        <title>Draft genome of Mucuna pruriens seed.</title>
        <authorList>
            <person name="Nnadi N.E."/>
            <person name="Vos R."/>
            <person name="Hasami M.H."/>
            <person name="Devisetty U.K."/>
            <person name="Aguiy J.C."/>
        </authorList>
    </citation>
    <scope>NUCLEOTIDE SEQUENCE [LARGE SCALE GENOMIC DNA]</scope>
    <source>
        <strain evidence="3">JCA_2017</strain>
    </source>
</reference>
<dbReference type="OrthoDB" id="1436681at2759"/>
<name>A0A371GTU8_MUCPR</name>
<feature type="non-terminal residue" evidence="3">
    <location>
        <position position="1"/>
    </location>
</feature>
<dbReference type="InterPro" id="IPR057670">
    <property type="entry name" value="SH3_retrovirus"/>
</dbReference>
<dbReference type="Pfam" id="PF13976">
    <property type="entry name" value="gag_pre-integrs"/>
    <property type="match status" value="1"/>
</dbReference>
<evidence type="ECO:0000259" key="2">
    <source>
        <dbReference type="Pfam" id="PF25597"/>
    </source>
</evidence>
<feature type="domain" description="Retroviral polymerase SH3-like" evidence="2">
    <location>
        <begin position="410"/>
        <end position="449"/>
    </location>
</feature>
<dbReference type="PANTHER" id="PTHR11439">
    <property type="entry name" value="GAG-POL-RELATED RETROTRANSPOSON"/>
    <property type="match status" value="1"/>
</dbReference>
<dbReference type="Pfam" id="PF25597">
    <property type="entry name" value="SH3_retrovirus"/>
    <property type="match status" value="1"/>
</dbReference>
<evidence type="ECO:0000313" key="4">
    <source>
        <dbReference type="Proteomes" id="UP000257109"/>
    </source>
</evidence>
<comment type="caution">
    <text evidence="3">The sequence shown here is derived from an EMBL/GenBank/DDBJ whole genome shotgun (WGS) entry which is preliminary data.</text>
</comment>
<feature type="domain" description="GAG-pre-integrase" evidence="1">
    <location>
        <begin position="259"/>
        <end position="317"/>
    </location>
</feature>
<proteinExistence type="predicted"/>
<sequence>MTRHQYLGIELIQSKNGNHAMDILKETRLMGAKPIDTLMYPNAKLLLEHKELLLDLGKYIKGAPTKDLLYEDKGHTQVIEYSDTNYAGSPTTKRSTPARNNVVARSSAEAEYQIMASITSQIVVQRPEIWEDYADDTHFIFNPQHLNTFKGFSVSLPPTLFQYFGPPSWNQYNTQRPQFHNQPSAMVTNIAPASSCAWYSNSSASFHVTGDSQNIQQLGPFEGSDQIFIGNGQVSGQVGPRWTLSISKSSPQTLSSGIQQSSCLVSDYVNHIVVSYNSQFLWHARLGHPHNNTLKLVLKQCNIPHSNRVVPQFCSTCCVVQVYGKIVVWNFPQNSANYRGDEFRPLTKYLAHLGIIRRLIYPHTHHQNDVSHSTFLSTTLSFFIKPQITTSSRFLVVLVFLSFDPTTLILDFRSHECLFLGYSTSHKGYKCLFPMNKLFISKDVVFNELYNDLFSSTSSSPPIPSSTLPFPLFVS</sequence>
<dbReference type="InterPro" id="IPR025724">
    <property type="entry name" value="GAG-pre-integrase_dom"/>
</dbReference>
<dbReference type="EMBL" id="QJKJ01004483">
    <property type="protein sequence ID" value="RDX93962.1"/>
    <property type="molecule type" value="Genomic_DNA"/>
</dbReference>
<protein>
    <submittedName>
        <fullName evidence="3">Uncharacterized protein</fullName>
    </submittedName>
</protein>
<dbReference type="Proteomes" id="UP000257109">
    <property type="component" value="Unassembled WGS sequence"/>
</dbReference>
<keyword evidence="4" id="KW-1185">Reference proteome</keyword>
<evidence type="ECO:0000259" key="1">
    <source>
        <dbReference type="Pfam" id="PF13976"/>
    </source>
</evidence>
<dbReference type="PANTHER" id="PTHR11439:SF484">
    <property type="entry name" value="REVERSE TRANSCRIPTASE TY1_COPIA-TYPE DOMAIN-CONTAINING PROTEIN"/>
    <property type="match status" value="1"/>
</dbReference>
<gene>
    <name evidence="3" type="ORF">CR513_23709</name>
</gene>
<organism evidence="3 4">
    <name type="scientific">Mucuna pruriens</name>
    <name type="common">Velvet bean</name>
    <name type="synonym">Dolichos pruriens</name>
    <dbReference type="NCBI Taxonomy" id="157652"/>
    <lineage>
        <taxon>Eukaryota</taxon>
        <taxon>Viridiplantae</taxon>
        <taxon>Streptophyta</taxon>
        <taxon>Embryophyta</taxon>
        <taxon>Tracheophyta</taxon>
        <taxon>Spermatophyta</taxon>
        <taxon>Magnoliopsida</taxon>
        <taxon>eudicotyledons</taxon>
        <taxon>Gunneridae</taxon>
        <taxon>Pentapetalae</taxon>
        <taxon>rosids</taxon>
        <taxon>fabids</taxon>
        <taxon>Fabales</taxon>
        <taxon>Fabaceae</taxon>
        <taxon>Papilionoideae</taxon>
        <taxon>50 kb inversion clade</taxon>
        <taxon>NPAAA clade</taxon>
        <taxon>indigoferoid/millettioid clade</taxon>
        <taxon>Phaseoleae</taxon>
        <taxon>Mucuna</taxon>
    </lineage>
</organism>
<evidence type="ECO:0000313" key="3">
    <source>
        <dbReference type="EMBL" id="RDX93962.1"/>
    </source>
</evidence>
<accession>A0A371GTU8</accession>